<proteinExistence type="predicted"/>
<gene>
    <name evidence="1" type="ORF">FOE67_15920</name>
</gene>
<keyword evidence="2" id="KW-1185">Reference proteome</keyword>
<dbReference type="EMBL" id="VKHS01000391">
    <property type="protein sequence ID" value="MBB0230962.1"/>
    <property type="molecule type" value="Genomic_DNA"/>
</dbReference>
<organism evidence="1 2">
    <name type="scientific">Streptomyces calidiresistens</name>
    <dbReference type="NCBI Taxonomy" id="1485586"/>
    <lineage>
        <taxon>Bacteria</taxon>
        <taxon>Bacillati</taxon>
        <taxon>Actinomycetota</taxon>
        <taxon>Actinomycetes</taxon>
        <taxon>Kitasatosporales</taxon>
        <taxon>Streptomycetaceae</taxon>
        <taxon>Streptomyces</taxon>
    </lineage>
</organism>
<dbReference type="InterPro" id="IPR025851">
    <property type="entry name" value="SUKH-4"/>
</dbReference>
<dbReference type="AlphaFoldDB" id="A0A7W3XXM7"/>
<accession>A0A7W3XXM7</accession>
<evidence type="ECO:0000313" key="2">
    <source>
        <dbReference type="Proteomes" id="UP000530234"/>
    </source>
</evidence>
<name>A0A7W3XXM7_9ACTN</name>
<sequence>MTALLVCPGTQMLRCRGPSRRATMPCRLFVDMHLVDKWKIGDEVVDADMAKASVDRIFGESVESLSRRGTAAFPVSWREWSLPEEGKVALSSYGLPSGRGDDLMGIVAEFQESPRPLRVSSGGEFYILGSYGSASIVAVKGVGEVVAFPEGWAASSRVKPSSGFEISPTFVNSKVELFVECAWRWDGLVAALAEEEERAGEAEISMWREGGVDESCDPYSIYSEMRDYACLKFMDLDPGVKEGGFWVSLITDG</sequence>
<reference evidence="2" key="1">
    <citation type="submission" date="2019-10" db="EMBL/GenBank/DDBJ databases">
        <title>Streptomyces sp. nov., a novel actinobacterium isolated from alkaline environment.</title>
        <authorList>
            <person name="Golinska P."/>
        </authorList>
    </citation>
    <scope>NUCLEOTIDE SEQUENCE [LARGE SCALE GENOMIC DNA]</scope>
    <source>
        <strain evidence="2">DSM 42108</strain>
    </source>
</reference>
<dbReference type="Pfam" id="PF14435">
    <property type="entry name" value="SUKH-4"/>
    <property type="match status" value="1"/>
</dbReference>
<dbReference type="Proteomes" id="UP000530234">
    <property type="component" value="Unassembled WGS sequence"/>
</dbReference>
<evidence type="ECO:0000313" key="1">
    <source>
        <dbReference type="EMBL" id="MBB0230962.1"/>
    </source>
</evidence>
<protein>
    <submittedName>
        <fullName evidence="1">Uncharacterized protein</fullName>
    </submittedName>
</protein>
<comment type="caution">
    <text evidence="1">The sequence shown here is derived from an EMBL/GenBank/DDBJ whole genome shotgun (WGS) entry which is preliminary data.</text>
</comment>